<dbReference type="Pfam" id="PF13751">
    <property type="entry name" value="DDE_Tnp_1_6"/>
    <property type="match status" value="1"/>
</dbReference>
<evidence type="ECO:0000313" key="4">
    <source>
        <dbReference type="Proteomes" id="UP000325182"/>
    </source>
</evidence>
<dbReference type="Proteomes" id="UP000325182">
    <property type="component" value="Unassembled WGS sequence"/>
</dbReference>
<evidence type="ECO:0000259" key="2">
    <source>
        <dbReference type="Pfam" id="PF13751"/>
    </source>
</evidence>
<dbReference type="RefSeq" id="WP_148954284.1">
    <property type="nucleotide sequence ID" value="NZ_VTEG01000010.1"/>
</dbReference>
<gene>
    <name evidence="3" type="ORF">FZC84_13810</name>
</gene>
<feature type="domain" description="Transposase DDE" evidence="2">
    <location>
        <begin position="364"/>
        <end position="483"/>
    </location>
</feature>
<dbReference type="Pfam" id="PF05598">
    <property type="entry name" value="DUF772"/>
    <property type="match status" value="1"/>
</dbReference>
<feature type="domain" description="Transposase InsH N-terminal" evidence="1">
    <location>
        <begin position="14"/>
        <end position="109"/>
    </location>
</feature>
<organism evidence="3 4">
    <name type="scientific">Rossellomorea vietnamensis</name>
    <dbReference type="NCBI Taxonomy" id="218284"/>
    <lineage>
        <taxon>Bacteria</taxon>
        <taxon>Bacillati</taxon>
        <taxon>Bacillota</taxon>
        <taxon>Bacilli</taxon>
        <taxon>Bacillales</taxon>
        <taxon>Bacillaceae</taxon>
        <taxon>Rossellomorea</taxon>
    </lineage>
</organism>
<name>A0A5D4MAP8_9BACI</name>
<protein>
    <submittedName>
        <fullName evidence="3">IS1182 family transposase</fullName>
    </submittedName>
</protein>
<sequence length="516" mass="59251">MLKDKDMQLSIYSVLYNKIPDNHTLKVLKDEVDFSFINAALEKTYCKYYGRPAKEPELLVKLLVLQHLYNLSDEKVVLDASLNLAYMYFLGINPDDDLPHPSLLAKFRKNKLEGNLTVDEIIVEVVRQCVEKGILEGSGISIDTTHTEANTFKCTSERVMKRLAKKIFKTVEKEYGEVPEEINQEIPNYKEIENHKEAKATMKSYLEETIQKVEETVTVENTPKVTKLLENAKSIINDPKFMEQKGVRSIVDQDARVGHKSKTSHFFGYKTEFMITTEDRIITAVHVDNGAYVDGSKFQELLELTKKSGVNIGQVFGDKAYFRKPILDKIKEAEAKAYIPVSEMAYKIDEDLFGYIKDSDEWFCVKGNHTVRKYHKKGKNRESYRYYFEKEQCRHCPIRDACISGKTVGKVMEVGINTPEFYEYSQEQKKEEFKVEYKKRACQEWKNGEMKNFHRLGRAKGYGLKSMALQAKLTALAVNLKRIAAILSSKRGAQSVSITIFLNFSAGKCEFSKMCA</sequence>
<dbReference type="PANTHER" id="PTHR33408">
    <property type="entry name" value="TRANSPOSASE"/>
    <property type="match status" value="1"/>
</dbReference>
<comment type="caution">
    <text evidence="3">The sequence shown here is derived from an EMBL/GenBank/DDBJ whole genome shotgun (WGS) entry which is preliminary data.</text>
</comment>
<dbReference type="InterPro" id="IPR025668">
    <property type="entry name" value="Tnp_DDE_dom"/>
</dbReference>
<proteinExistence type="predicted"/>
<dbReference type="PANTHER" id="PTHR33408:SF2">
    <property type="entry name" value="TRANSPOSASE DDE DOMAIN-CONTAINING PROTEIN"/>
    <property type="match status" value="1"/>
</dbReference>
<dbReference type="InterPro" id="IPR047629">
    <property type="entry name" value="IS1182_transpos"/>
</dbReference>
<dbReference type="EMBL" id="VTEG01000010">
    <property type="protein sequence ID" value="TYR98507.1"/>
    <property type="molecule type" value="Genomic_DNA"/>
</dbReference>
<accession>A0A5D4MAP8</accession>
<evidence type="ECO:0000313" key="3">
    <source>
        <dbReference type="EMBL" id="TYR98507.1"/>
    </source>
</evidence>
<evidence type="ECO:0000259" key="1">
    <source>
        <dbReference type="Pfam" id="PF05598"/>
    </source>
</evidence>
<dbReference type="AlphaFoldDB" id="A0A5D4MAP8"/>
<dbReference type="InterPro" id="IPR008490">
    <property type="entry name" value="Transposase_InsH_N"/>
</dbReference>
<reference evidence="3 4" key="1">
    <citation type="submission" date="2019-08" db="EMBL/GenBank/DDBJ databases">
        <title>Bacillus genomes from the desert of Cuatro Cienegas, Coahuila.</title>
        <authorList>
            <person name="Olmedo-Alvarez G."/>
        </authorList>
    </citation>
    <scope>NUCLEOTIDE SEQUENCE [LARGE SCALE GENOMIC DNA]</scope>
    <source>
        <strain evidence="3 4">CH128b_4D</strain>
    </source>
</reference>
<dbReference type="NCBIfam" id="NF033551">
    <property type="entry name" value="transpos_IS1182"/>
    <property type="match status" value="1"/>
</dbReference>